<evidence type="ECO:0000256" key="1">
    <source>
        <dbReference type="ARBA" id="ARBA00010699"/>
    </source>
</evidence>
<dbReference type="InterPro" id="IPR041711">
    <property type="entry name" value="Met-tRNA-FMT_N"/>
</dbReference>
<evidence type="ECO:0000313" key="8">
    <source>
        <dbReference type="Proteomes" id="UP001056766"/>
    </source>
</evidence>
<gene>
    <name evidence="7" type="ORF">KDK67_08390</name>
</gene>
<dbReference type="EC" id="2.1.2.9" evidence="2"/>
<dbReference type="RefSeq" id="WP_250868356.1">
    <property type="nucleotide sequence ID" value="NZ_JAGSOI010000031.1"/>
</dbReference>
<dbReference type="PANTHER" id="PTHR11138">
    <property type="entry name" value="METHIONYL-TRNA FORMYLTRANSFERASE"/>
    <property type="match status" value="1"/>
</dbReference>
<accession>A0A9E4ZG33</accession>
<keyword evidence="3" id="KW-0808">Transferase</keyword>
<dbReference type="GO" id="GO:0005829">
    <property type="term" value="C:cytosol"/>
    <property type="evidence" value="ECO:0007669"/>
    <property type="project" value="TreeGrafter"/>
</dbReference>
<reference evidence="7" key="1">
    <citation type="journal article" date="2021" name="mSystems">
        <title>Bacteria and Archaea Synergistically Convert Glycine Betaine to Biogenic Methane in the Formosa Cold Seep of the South China Sea.</title>
        <authorList>
            <person name="Li L."/>
            <person name="Zhang W."/>
            <person name="Zhang S."/>
            <person name="Song L."/>
            <person name="Sun Q."/>
            <person name="Zhang H."/>
            <person name="Xiang H."/>
            <person name="Dong X."/>
        </authorList>
    </citation>
    <scope>NUCLEOTIDE SEQUENCE</scope>
    <source>
        <strain evidence="7">LLY</strain>
    </source>
</reference>
<organism evidence="7 8">
    <name type="scientific">Methanococcoides seepicolus</name>
    <dbReference type="NCBI Taxonomy" id="2828780"/>
    <lineage>
        <taxon>Archaea</taxon>
        <taxon>Methanobacteriati</taxon>
        <taxon>Methanobacteriota</taxon>
        <taxon>Stenosarchaea group</taxon>
        <taxon>Methanomicrobia</taxon>
        <taxon>Methanosarcinales</taxon>
        <taxon>Methanosarcinaceae</taxon>
        <taxon>Methanococcoides</taxon>
    </lineage>
</organism>
<name>A0A9E4ZG33_9EURY</name>
<dbReference type="Gene3D" id="3.40.50.12230">
    <property type="match status" value="1"/>
</dbReference>
<sequence length="305" mass="35025">MNMQKKQIKTIFFGNNHLVLDHLIKIADVVSIFCRPQDTDDDNIFKIKELAKEHSISVYQPNKKDLYNYVSYIENLDVDLIVVCGYKYIIPEEIFDIPKYKAINIHPSYLPAYRGQHVINWAIINGEKETGVTIHYIDKDIDTGNVIVQKKVPILFDDTSLTLSDNIYSEACKLLQSVIDRIVSGETLQAKKQNNAESTYFKPRTPEDSRIDWNIDGVEIYNLIRALVKPWPGAYSYIKDKKIIIRDAKYENILLNCEHGKIINICDSTLIISVKGGQLVVNDYTIIDENDNMVHLSIEIGNELE</sequence>
<dbReference type="SUPFAM" id="SSF50486">
    <property type="entry name" value="FMT C-terminal domain-like"/>
    <property type="match status" value="1"/>
</dbReference>
<evidence type="ECO:0000256" key="4">
    <source>
        <dbReference type="ARBA" id="ARBA00022917"/>
    </source>
</evidence>
<evidence type="ECO:0000259" key="5">
    <source>
        <dbReference type="Pfam" id="PF00551"/>
    </source>
</evidence>
<evidence type="ECO:0000313" key="7">
    <source>
        <dbReference type="EMBL" id="MCM1987005.1"/>
    </source>
</evidence>
<dbReference type="SUPFAM" id="SSF53328">
    <property type="entry name" value="Formyltransferase"/>
    <property type="match status" value="1"/>
</dbReference>
<reference evidence="7" key="2">
    <citation type="submission" date="2021-04" db="EMBL/GenBank/DDBJ databases">
        <authorList>
            <person name="Dong X."/>
        </authorList>
    </citation>
    <scope>NUCLEOTIDE SEQUENCE</scope>
    <source>
        <strain evidence="7">LLY</strain>
    </source>
</reference>
<dbReference type="InterPro" id="IPR002376">
    <property type="entry name" value="Formyl_transf_N"/>
</dbReference>
<comment type="similarity">
    <text evidence="1">Belongs to the Fmt family.</text>
</comment>
<dbReference type="Proteomes" id="UP001056766">
    <property type="component" value="Unassembled WGS sequence"/>
</dbReference>
<dbReference type="Pfam" id="PF00551">
    <property type="entry name" value="Formyl_trans_N"/>
    <property type="match status" value="1"/>
</dbReference>
<proteinExistence type="inferred from homology"/>
<dbReference type="CDD" id="cd08646">
    <property type="entry name" value="FMT_core_Met-tRNA-FMT_N"/>
    <property type="match status" value="1"/>
</dbReference>
<dbReference type="InterPro" id="IPR011034">
    <property type="entry name" value="Formyl_transferase-like_C_sf"/>
</dbReference>
<dbReference type="InterPro" id="IPR005793">
    <property type="entry name" value="Formyl_trans_C"/>
</dbReference>
<evidence type="ECO:0000259" key="6">
    <source>
        <dbReference type="Pfam" id="PF02911"/>
    </source>
</evidence>
<feature type="domain" description="Formyl transferase C-terminal" evidence="6">
    <location>
        <begin position="205"/>
        <end position="283"/>
    </location>
</feature>
<dbReference type="EMBL" id="JAGSOI010000031">
    <property type="protein sequence ID" value="MCM1987005.1"/>
    <property type="molecule type" value="Genomic_DNA"/>
</dbReference>
<dbReference type="GO" id="GO:0004479">
    <property type="term" value="F:methionyl-tRNA formyltransferase activity"/>
    <property type="evidence" value="ECO:0007669"/>
    <property type="project" value="UniProtKB-EC"/>
</dbReference>
<dbReference type="AlphaFoldDB" id="A0A9E4ZG33"/>
<keyword evidence="4" id="KW-0648">Protein biosynthesis</keyword>
<comment type="caution">
    <text evidence="7">The sequence shown here is derived from an EMBL/GenBank/DDBJ whole genome shotgun (WGS) entry which is preliminary data.</text>
</comment>
<protein>
    <recommendedName>
        <fullName evidence="2">methionyl-tRNA formyltransferase</fullName>
        <ecNumber evidence="2">2.1.2.9</ecNumber>
    </recommendedName>
</protein>
<dbReference type="InterPro" id="IPR036477">
    <property type="entry name" value="Formyl_transf_N_sf"/>
</dbReference>
<keyword evidence="8" id="KW-1185">Reference proteome</keyword>
<feature type="domain" description="Formyl transferase N-terminal" evidence="5">
    <location>
        <begin position="27"/>
        <end position="178"/>
    </location>
</feature>
<evidence type="ECO:0000256" key="2">
    <source>
        <dbReference type="ARBA" id="ARBA00012261"/>
    </source>
</evidence>
<dbReference type="Pfam" id="PF02911">
    <property type="entry name" value="Formyl_trans_C"/>
    <property type="match status" value="1"/>
</dbReference>
<evidence type="ECO:0000256" key="3">
    <source>
        <dbReference type="ARBA" id="ARBA00022679"/>
    </source>
</evidence>
<dbReference type="PANTHER" id="PTHR11138:SF5">
    <property type="entry name" value="METHIONYL-TRNA FORMYLTRANSFERASE, MITOCHONDRIAL"/>
    <property type="match status" value="1"/>
</dbReference>